<protein>
    <recommendedName>
        <fullName evidence="4">Retrotransposon gag domain-containing protein</fullName>
    </recommendedName>
</protein>
<sequence>MTIRPQHYQFGTSAPLNYQTGSSSNPGDNPTNPVVPDLDDVTETEKTRAELPKLLEDRCRWLEEKFRAMENADCHGRIDANDLSLVPNLVLPPKFKTLEFEKYNGTNITPDRLTLQSMEKKQNEGFRQYAQRWRDVATQVQPPLLEKETMMLFINTLKAPFINHMLRSTTKSFSDIVMSSEMIENTPITVGPPKTMTTNFQAPPRQESHPRLSTEKLQFTSIPMTYKELYQSLFDAYVVSHFYLKPMQPSYPKWYDTNAQCEYHAGITGHSIENCTAFKKLVERFIKMGIVKVDDQSSAENSLPNHADKGLEFFEYVKEVEVCTFEGGSIKRVCEANHPVVIISRPRSNEAGVQVAPRVIIQKPIAFPYKDSKKVPWNYGCNVIISGEEGLTGASEEGREVGFYTHSGKRYAGAEPVKGKTPIAKQEGEKTVKFNSSVNEPVTENEAREFLNFLKHSEYSVVE</sequence>
<dbReference type="AlphaFoldDB" id="A0A5B6X6D4"/>
<evidence type="ECO:0000256" key="1">
    <source>
        <dbReference type="SAM" id="MobiDB-lite"/>
    </source>
</evidence>
<evidence type="ECO:0008006" key="4">
    <source>
        <dbReference type="Google" id="ProtNLM"/>
    </source>
</evidence>
<dbReference type="PANTHER" id="PTHR32108:SF5">
    <property type="entry name" value="DYNACTIN SUBUNIT 1-LIKE"/>
    <property type="match status" value="1"/>
</dbReference>
<proteinExistence type="predicted"/>
<dbReference type="Proteomes" id="UP000325315">
    <property type="component" value="Unassembled WGS sequence"/>
</dbReference>
<comment type="caution">
    <text evidence="2">The sequence shown here is derived from an EMBL/GenBank/DDBJ whole genome shotgun (WGS) entry which is preliminary data.</text>
</comment>
<accession>A0A5B6X6D4</accession>
<dbReference type="EMBL" id="SMMG02000001">
    <property type="protein sequence ID" value="KAA3488722.1"/>
    <property type="molecule type" value="Genomic_DNA"/>
</dbReference>
<feature type="compositionally biased region" description="Polar residues" evidence="1">
    <location>
        <begin position="9"/>
        <end position="32"/>
    </location>
</feature>
<feature type="region of interest" description="Disordered" evidence="1">
    <location>
        <begin position="1"/>
        <end position="46"/>
    </location>
</feature>
<reference evidence="2" key="1">
    <citation type="submission" date="2019-08" db="EMBL/GenBank/DDBJ databases">
        <authorList>
            <person name="Liu F."/>
        </authorList>
    </citation>
    <scope>NUCLEOTIDE SEQUENCE [LARGE SCALE GENOMIC DNA]</scope>
    <source>
        <strain evidence="2">PA1801</strain>
        <tissue evidence="2">Leaf</tissue>
    </source>
</reference>
<dbReference type="OrthoDB" id="1750196at2759"/>
<name>A0A5B6X6D4_9ROSI</name>
<evidence type="ECO:0000313" key="3">
    <source>
        <dbReference type="Proteomes" id="UP000325315"/>
    </source>
</evidence>
<gene>
    <name evidence="2" type="ORF">EPI10_032438</name>
</gene>
<keyword evidence="3" id="KW-1185">Reference proteome</keyword>
<organism evidence="2 3">
    <name type="scientific">Gossypium australe</name>
    <dbReference type="NCBI Taxonomy" id="47621"/>
    <lineage>
        <taxon>Eukaryota</taxon>
        <taxon>Viridiplantae</taxon>
        <taxon>Streptophyta</taxon>
        <taxon>Embryophyta</taxon>
        <taxon>Tracheophyta</taxon>
        <taxon>Spermatophyta</taxon>
        <taxon>Magnoliopsida</taxon>
        <taxon>eudicotyledons</taxon>
        <taxon>Gunneridae</taxon>
        <taxon>Pentapetalae</taxon>
        <taxon>rosids</taxon>
        <taxon>malvids</taxon>
        <taxon>Malvales</taxon>
        <taxon>Malvaceae</taxon>
        <taxon>Malvoideae</taxon>
        <taxon>Gossypium</taxon>
    </lineage>
</organism>
<dbReference type="PANTHER" id="PTHR32108">
    <property type="entry name" value="DNA-DIRECTED RNA POLYMERASE SUBUNIT ALPHA"/>
    <property type="match status" value="1"/>
</dbReference>
<evidence type="ECO:0000313" key="2">
    <source>
        <dbReference type="EMBL" id="KAA3488722.1"/>
    </source>
</evidence>